<feature type="compositionally biased region" description="Low complexity" evidence="19">
    <location>
        <begin position="97"/>
        <end position="121"/>
    </location>
</feature>
<feature type="transmembrane region" description="Helical" evidence="18">
    <location>
        <begin position="210"/>
        <end position="229"/>
    </location>
</feature>
<dbReference type="GO" id="GO:0005789">
    <property type="term" value="C:endoplasmic reticulum membrane"/>
    <property type="evidence" value="ECO:0007669"/>
    <property type="project" value="UniProtKB-SubCell"/>
</dbReference>
<dbReference type="GO" id="GO:0000246">
    <property type="term" value="F:Delta24(24-1) sterol reductase activity"/>
    <property type="evidence" value="ECO:0007669"/>
    <property type="project" value="UniProtKB-EC"/>
</dbReference>
<feature type="region of interest" description="Disordered" evidence="19">
    <location>
        <begin position="1"/>
        <end position="51"/>
    </location>
</feature>
<evidence type="ECO:0000256" key="2">
    <source>
        <dbReference type="ARBA" id="ARBA00005402"/>
    </source>
</evidence>
<evidence type="ECO:0000256" key="18">
    <source>
        <dbReference type="RuleBase" id="RU369120"/>
    </source>
</evidence>
<dbReference type="Pfam" id="PF01222">
    <property type="entry name" value="ERG4_ERG24"/>
    <property type="match status" value="1"/>
</dbReference>
<dbReference type="EMBL" id="WJXW01000006">
    <property type="protein sequence ID" value="KAF9735290.1"/>
    <property type="molecule type" value="Genomic_DNA"/>
</dbReference>
<comment type="pathway">
    <text evidence="15 18">Steroid metabolism; ergosterol biosynthesis.</text>
</comment>
<evidence type="ECO:0000256" key="12">
    <source>
        <dbReference type="ARBA" id="ARBA00023136"/>
    </source>
</evidence>
<evidence type="ECO:0000256" key="19">
    <source>
        <dbReference type="SAM" id="MobiDB-lite"/>
    </source>
</evidence>
<accession>A0A9P6GJ00</accession>
<evidence type="ECO:0000256" key="13">
    <source>
        <dbReference type="ARBA" id="ARBA00023166"/>
    </source>
</evidence>
<dbReference type="GO" id="GO:0006696">
    <property type="term" value="P:ergosterol biosynthetic process"/>
    <property type="evidence" value="ECO:0007669"/>
    <property type="project" value="TreeGrafter"/>
</dbReference>
<reference evidence="20" key="1">
    <citation type="journal article" date="2020" name="Mol. Plant Microbe Interact.">
        <title>Genome Sequence of the Biocontrol Agent Coniothyrium minitans strain Conio (IMI 134523).</title>
        <authorList>
            <person name="Patel D."/>
            <person name="Shittu T.A."/>
            <person name="Baroncelli R."/>
            <person name="Muthumeenakshi S."/>
            <person name="Osborne T.H."/>
            <person name="Janganan T.K."/>
            <person name="Sreenivasaprasad S."/>
        </authorList>
    </citation>
    <scope>NUCLEOTIDE SEQUENCE</scope>
    <source>
        <strain evidence="20">Conio</strain>
    </source>
</reference>
<dbReference type="PANTHER" id="PTHR21257:SF31">
    <property type="entry name" value="DELTA(24(24(1)))-STEROL REDUCTASE ERG4"/>
    <property type="match status" value="1"/>
</dbReference>
<keyword evidence="11 18" id="KW-0443">Lipid metabolism</keyword>
<evidence type="ECO:0000256" key="4">
    <source>
        <dbReference type="ARBA" id="ARBA00022692"/>
    </source>
</evidence>
<feature type="transmembrane region" description="Helical" evidence="18">
    <location>
        <begin position="154"/>
        <end position="173"/>
    </location>
</feature>
<evidence type="ECO:0000256" key="6">
    <source>
        <dbReference type="ARBA" id="ARBA00022857"/>
    </source>
</evidence>
<keyword evidence="21" id="KW-1185">Reference proteome</keyword>
<keyword evidence="3 18" id="KW-0444">Lipid biosynthesis</keyword>
<keyword evidence="5" id="KW-0256">Endoplasmic reticulum</keyword>
<protein>
    <recommendedName>
        <fullName evidence="16 18">Delta(24(24(1)))-sterol reductase</fullName>
        <ecNumber evidence="16 18">1.3.1.71</ecNumber>
    </recommendedName>
    <alternativeName>
        <fullName evidence="18">C-24(28) sterol reductase</fullName>
    </alternativeName>
    <alternativeName>
        <fullName evidence="18">Sterol Delta(24(28))-reductase</fullName>
    </alternativeName>
</protein>
<evidence type="ECO:0000256" key="17">
    <source>
        <dbReference type="ARBA" id="ARBA00048918"/>
    </source>
</evidence>
<evidence type="ECO:0000256" key="10">
    <source>
        <dbReference type="ARBA" id="ARBA00023011"/>
    </source>
</evidence>
<keyword evidence="9 18" id="KW-0560">Oxidoreductase</keyword>
<organism evidence="20 21">
    <name type="scientific">Paraphaeosphaeria minitans</name>
    <dbReference type="NCBI Taxonomy" id="565426"/>
    <lineage>
        <taxon>Eukaryota</taxon>
        <taxon>Fungi</taxon>
        <taxon>Dikarya</taxon>
        <taxon>Ascomycota</taxon>
        <taxon>Pezizomycotina</taxon>
        <taxon>Dothideomycetes</taxon>
        <taxon>Pleosporomycetidae</taxon>
        <taxon>Pleosporales</taxon>
        <taxon>Massarineae</taxon>
        <taxon>Didymosphaeriaceae</taxon>
        <taxon>Paraphaeosphaeria</taxon>
    </lineage>
</organism>
<comment type="caution">
    <text evidence="20">The sequence shown here is derived from an EMBL/GenBank/DDBJ whole genome shotgun (WGS) entry which is preliminary data.</text>
</comment>
<dbReference type="InterPro" id="IPR001171">
    <property type="entry name" value="ERG24_DHCR-like"/>
</dbReference>
<keyword evidence="12 18" id="KW-0472">Membrane</keyword>
<keyword evidence="6" id="KW-0521">NADP</keyword>
<feature type="transmembrane region" description="Helical" evidence="18">
    <location>
        <begin position="435"/>
        <end position="452"/>
    </location>
</feature>
<evidence type="ECO:0000256" key="5">
    <source>
        <dbReference type="ARBA" id="ARBA00022824"/>
    </source>
</evidence>
<keyword evidence="14 18" id="KW-0753">Steroid metabolism</keyword>
<comment type="similarity">
    <text evidence="2 18">Belongs to the ERG4/ERG24 family.</text>
</comment>
<proteinExistence type="inferred from homology"/>
<evidence type="ECO:0000256" key="15">
    <source>
        <dbReference type="ARBA" id="ARBA00029435"/>
    </source>
</evidence>
<feature type="transmembrane region" description="Helical" evidence="18">
    <location>
        <begin position="400"/>
        <end position="423"/>
    </location>
</feature>
<evidence type="ECO:0000256" key="9">
    <source>
        <dbReference type="ARBA" id="ARBA00023002"/>
    </source>
</evidence>
<dbReference type="PANTHER" id="PTHR21257">
    <property type="entry name" value="DELTA(14)-STEROL REDUCTASE"/>
    <property type="match status" value="1"/>
</dbReference>
<comment type="catalytic activity">
    <reaction evidence="17">
        <text>ergosterol + NADP(+) = ergosta-5,7,22,24(28)-tetraen-3beta-ol + NADPH + H(+)</text>
        <dbReference type="Rhea" id="RHEA:18501"/>
        <dbReference type="ChEBI" id="CHEBI:15378"/>
        <dbReference type="ChEBI" id="CHEBI:16933"/>
        <dbReference type="ChEBI" id="CHEBI:18249"/>
        <dbReference type="ChEBI" id="CHEBI:57783"/>
        <dbReference type="ChEBI" id="CHEBI:58349"/>
        <dbReference type="EC" id="1.3.1.71"/>
    </reaction>
    <physiologicalReaction direction="right-to-left" evidence="17">
        <dbReference type="Rhea" id="RHEA:18503"/>
    </physiologicalReaction>
</comment>
<evidence type="ECO:0000256" key="14">
    <source>
        <dbReference type="ARBA" id="ARBA00023221"/>
    </source>
</evidence>
<evidence type="ECO:0000256" key="1">
    <source>
        <dbReference type="ARBA" id="ARBA00004477"/>
    </source>
</evidence>
<dbReference type="Proteomes" id="UP000756921">
    <property type="component" value="Unassembled WGS sequence"/>
</dbReference>
<dbReference type="Gene3D" id="1.20.120.1630">
    <property type="match status" value="1"/>
</dbReference>
<evidence type="ECO:0000313" key="20">
    <source>
        <dbReference type="EMBL" id="KAF9735290.1"/>
    </source>
</evidence>
<keyword evidence="10 18" id="KW-0756">Sterol biosynthesis</keyword>
<gene>
    <name evidence="20" type="ORF">PMIN01_06695</name>
</gene>
<keyword evidence="8 18" id="KW-1133">Transmembrane helix</keyword>
<evidence type="ECO:0000256" key="16">
    <source>
        <dbReference type="ARBA" id="ARBA00038892"/>
    </source>
</evidence>
<sequence length="579" mass="65742">MSERMTRSKTGKTPSKPVNPGFVETPGRKKYTRKSILTNGESDYEATPEPEAVTKLSFVEATKAGNGDIMANGNGKANGHATGINGAANGLHDRTNGRLNGNTNGHANGNTNGHASGNANGKATSTAPSEQHEEFGPYDVSGETEFGGTLGMTAMMIGFPTLMYYMWIGAFFYDGKLPAPVDGESWGHWAQYMWGLVKTEAYPNARAWKIYWVFGLVQMSFYMLMPGVYRKGKPLPHLGGKMLDYYCSGMWSLYTSMVIALALHFTGVFKLYTLVDEFGHIMSVAIISGFLCALVCYVQAIVRGKTMRMTAYPIYDFFLGAELNPRLFGILDFKMFLEVRIPWYILLFLSMGTCLKQYEDYGYVSVEAIFLLFAHYLYAGACSKGEHLIITTWDMYYEKLGFMLIFWNMAGVPLTYCHCTLFIARHHPSEYQLPVWFTALLTVAYLGFYYIWDTTNSQKNQFRQEERGNVDERTTFPYFKYGKIHNPKTIPTARGNSILCDGWYGKARKIHYTCDFFFAVSWGLITGFKSPFPWFYSVFFAGMIIHRARRDIEKCRKTYGEAWVEYEKRVPYLFIPGVF</sequence>
<keyword evidence="7 18" id="KW-0752">Steroid biosynthesis</keyword>
<keyword evidence="4 18" id="KW-0812">Transmembrane</keyword>
<dbReference type="OrthoDB" id="5326588at2759"/>
<dbReference type="FunFam" id="1.20.120.1630:FF:000003">
    <property type="entry name" value="C-24(28) sterol reductase"/>
    <property type="match status" value="1"/>
</dbReference>
<name>A0A9P6GJ00_9PLEO</name>
<dbReference type="AlphaFoldDB" id="A0A9P6GJ00"/>
<feature type="transmembrane region" description="Helical" evidence="18">
    <location>
        <begin position="278"/>
        <end position="302"/>
    </location>
</feature>
<keyword evidence="13 18" id="KW-1207">Sterol metabolism</keyword>
<evidence type="ECO:0000313" key="21">
    <source>
        <dbReference type="Proteomes" id="UP000756921"/>
    </source>
</evidence>
<feature type="transmembrane region" description="Helical" evidence="18">
    <location>
        <begin position="361"/>
        <end position="379"/>
    </location>
</feature>
<evidence type="ECO:0000256" key="7">
    <source>
        <dbReference type="ARBA" id="ARBA00022955"/>
    </source>
</evidence>
<evidence type="ECO:0000256" key="3">
    <source>
        <dbReference type="ARBA" id="ARBA00022516"/>
    </source>
</evidence>
<evidence type="ECO:0000256" key="8">
    <source>
        <dbReference type="ARBA" id="ARBA00022989"/>
    </source>
</evidence>
<feature type="region of interest" description="Disordered" evidence="19">
    <location>
        <begin position="83"/>
        <end position="140"/>
    </location>
</feature>
<dbReference type="EC" id="1.3.1.71" evidence="16 18"/>
<comment type="subcellular location">
    <subcellularLocation>
        <location evidence="1">Endoplasmic reticulum membrane</location>
        <topology evidence="1">Multi-pass membrane protein</topology>
    </subcellularLocation>
</comment>
<feature type="transmembrane region" description="Helical" evidence="18">
    <location>
        <begin position="250"/>
        <end position="272"/>
    </location>
</feature>
<evidence type="ECO:0000256" key="11">
    <source>
        <dbReference type="ARBA" id="ARBA00023098"/>
    </source>
</evidence>